<dbReference type="HOGENOM" id="CLU_2331717_0_0_5"/>
<organism evidence="1 2">
    <name type="scientific">Rhizobium grahamii CCGE 502</name>
    <dbReference type="NCBI Taxonomy" id="990285"/>
    <lineage>
        <taxon>Bacteria</taxon>
        <taxon>Pseudomonadati</taxon>
        <taxon>Pseudomonadota</taxon>
        <taxon>Alphaproteobacteria</taxon>
        <taxon>Hyphomicrobiales</taxon>
        <taxon>Rhizobiaceae</taxon>
        <taxon>Rhizobium/Agrobacterium group</taxon>
        <taxon>Rhizobium</taxon>
    </lineage>
</organism>
<name>S3HV96_9HYPH</name>
<keyword evidence="2" id="KW-1185">Reference proteome</keyword>
<gene>
    <name evidence="1" type="ORF">RGCCGE502_17080</name>
</gene>
<dbReference type="RefSeq" id="WP_016555409.1">
    <property type="nucleotide sequence ID" value="NZ_AEYE02000017.1"/>
</dbReference>
<protein>
    <submittedName>
        <fullName evidence="1">Uncharacterized protein</fullName>
    </submittedName>
</protein>
<dbReference type="AlphaFoldDB" id="S3HV96"/>
<comment type="caution">
    <text evidence="1">The sequence shown here is derived from an EMBL/GenBank/DDBJ whole genome shotgun (WGS) entry which is preliminary data.</text>
</comment>
<dbReference type="EMBL" id="AEYE02000017">
    <property type="protein sequence ID" value="EPE97096.1"/>
    <property type="molecule type" value="Genomic_DNA"/>
</dbReference>
<evidence type="ECO:0000313" key="1">
    <source>
        <dbReference type="EMBL" id="EPE97096.1"/>
    </source>
</evidence>
<evidence type="ECO:0000313" key="2">
    <source>
        <dbReference type="Proteomes" id="UP000014411"/>
    </source>
</evidence>
<accession>S3HV96</accession>
<sequence>MWDKRVRDSFNGMTIEERYQICELLICVLDKIRKQPRYEGDDQLYESVEEMFRTIRDELPLLIESDGAAAGKILKKATELVVEVYSARGDPLASFSIH</sequence>
<dbReference type="Proteomes" id="UP000014411">
    <property type="component" value="Unassembled WGS sequence"/>
</dbReference>
<proteinExistence type="predicted"/>
<reference evidence="1 2" key="1">
    <citation type="journal article" date="2012" name="J. Bacteriol.">
        <title>Genome sequence of Rhizobium grahamii CCGE502, a broad-host-range symbiont with low nodulation competitiveness in Phaseolus vulgaris.</title>
        <authorList>
            <person name="Althabegoiti M.J."/>
            <person name="Lozano L."/>
            <person name="Torres-Tejerizo G."/>
            <person name="Ormeno-Orrillo E."/>
            <person name="Rogel M.A."/>
            <person name="Gonzalez V."/>
            <person name="Martinez-Romero E."/>
        </authorList>
    </citation>
    <scope>NUCLEOTIDE SEQUENCE [LARGE SCALE GENOMIC DNA]</scope>
    <source>
        <strain evidence="1 2">CCGE 502</strain>
    </source>
</reference>